<dbReference type="InterPro" id="IPR036388">
    <property type="entry name" value="WH-like_DNA-bd_sf"/>
</dbReference>
<dbReference type="PROSITE" id="PS51197">
    <property type="entry name" value="HTH_RRF2_2"/>
    <property type="match status" value="1"/>
</dbReference>
<evidence type="ECO:0000256" key="1">
    <source>
        <dbReference type="ARBA" id="ARBA00023125"/>
    </source>
</evidence>
<dbReference type="GO" id="GO:0003700">
    <property type="term" value="F:DNA-binding transcription factor activity"/>
    <property type="evidence" value="ECO:0007669"/>
    <property type="project" value="TreeGrafter"/>
</dbReference>
<keyword evidence="3" id="KW-1185">Reference proteome</keyword>
<evidence type="ECO:0000313" key="3">
    <source>
        <dbReference type="Proteomes" id="UP000283374"/>
    </source>
</evidence>
<dbReference type="PANTHER" id="PTHR33221">
    <property type="entry name" value="WINGED HELIX-TURN-HELIX TRANSCRIPTIONAL REGULATOR, RRF2 FAMILY"/>
    <property type="match status" value="1"/>
</dbReference>
<gene>
    <name evidence="2" type="ORF">D1825_04745</name>
</gene>
<dbReference type="AlphaFoldDB" id="A0A413RPE0"/>
<proteinExistence type="predicted"/>
<organism evidence="2 3">
    <name type="scientific">Cellulomonas rhizosphaerae</name>
    <dbReference type="NCBI Taxonomy" id="2293719"/>
    <lineage>
        <taxon>Bacteria</taxon>
        <taxon>Bacillati</taxon>
        <taxon>Actinomycetota</taxon>
        <taxon>Actinomycetes</taxon>
        <taxon>Micrococcales</taxon>
        <taxon>Cellulomonadaceae</taxon>
        <taxon>Cellulomonas</taxon>
    </lineage>
</organism>
<accession>A0A413RPE0</accession>
<dbReference type="PANTHER" id="PTHR33221:SF5">
    <property type="entry name" value="HTH-TYPE TRANSCRIPTIONAL REGULATOR ISCR"/>
    <property type="match status" value="1"/>
</dbReference>
<dbReference type="InterPro" id="IPR036390">
    <property type="entry name" value="WH_DNA-bd_sf"/>
</dbReference>
<name>A0A413RPE0_9CELL</name>
<dbReference type="Gene3D" id="1.10.10.10">
    <property type="entry name" value="Winged helix-like DNA-binding domain superfamily/Winged helix DNA-binding domain"/>
    <property type="match status" value="1"/>
</dbReference>
<dbReference type="GO" id="GO:0003677">
    <property type="term" value="F:DNA binding"/>
    <property type="evidence" value="ECO:0007669"/>
    <property type="project" value="UniProtKB-KW"/>
</dbReference>
<dbReference type="GO" id="GO:0005829">
    <property type="term" value="C:cytosol"/>
    <property type="evidence" value="ECO:0007669"/>
    <property type="project" value="TreeGrafter"/>
</dbReference>
<dbReference type="EMBL" id="QWKP01000143">
    <property type="protein sequence ID" value="RHA43761.1"/>
    <property type="molecule type" value="Genomic_DNA"/>
</dbReference>
<keyword evidence="1" id="KW-0238">DNA-binding</keyword>
<dbReference type="OrthoDB" id="9808360at2"/>
<protein>
    <submittedName>
        <fullName evidence="2">Rrf2 family transcriptional regulator</fullName>
    </submittedName>
</protein>
<dbReference type="NCBIfam" id="TIGR00738">
    <property type="entry name" value="rrf2_super"/>
    <property type="match status" value="1"/>
</dbReference>
<dbReference type="InterPro" id="IPR030489">
    <property type="entry name" value="TR_Rrf2-type_CS"/>
</dbReference>
<dbReference type="PROSITE" id="PS01332">
    <property type="entry name" value="HTH_RRF2_1"/>
    <property type="match status" value="1"/>
</dbReference>
<comment type="caution">
    <text evidence="2">The sequence shown here is derived from an EMBL/GenBank/DDBJ whole genome shotgun (WGS) entry which is preliminary data.</text>
</comment>
<dbReference type="Pfam" id="PF02082">
    <property type="entry name" value="Rrf2"/>
    <property type="match status" value="1"/>
</dbReference>
<dbReference type="SUPFAM" id="SSF46785">
    <property type="entry name" value="Winged helix' DNA-binding domain"/>
    <property type="match status" value="1"/>
</dbReference>
<sequence>MRVSAKADYAVRACAELAASPHGDPVAADVLAAGQGLPVSFVERILGDLRRAGIVASVRGRSGGYRLAREANQITLAEVIRAVDGPLVTVRDERPPGLEYAGSAASLLDVWVALRVSVREVLDQVTLESLVTGNLPEHVRTKAASVGAWENP</sequence>
<dbReference type="Proteomes" id="UP000283374">
    <property type="component" value="Unassembled WGS sequence"/>
</dbReference>
<dbReference type="InterPro" id="IPR000944">
    <property type="entry name" value="Tscrpt_reg_Rrf2"/>
</dbReference>
<dbReference type="RefSeq" id="WP_118766318.1">
    <property type="nucleotide sequence ID" value="NZ_QWKP01000143.1"/>
</dbReference>
<reference evidence="2 3" key="1">
    <citation type="submission" date="2018-08" db="EMBL/GenBank/DDBJ databases">
        <title>Cellulomonas rhizosphaerae sp. nov., a novel actinomycete isolated from soil.</title>
        <authorList>
            <person name="Tian Y."/>
        </authorList>
    </citation>
    <scope>NUCLEOTIDE SEQUENCE [LARGE SCALE GENOMIC DNA]</scope>
    <source>
        <strain evidence="2 3">NEAU-TCZ24</strain>
    </source>
</reference>
<evidence type="ECO:0000313" key="2">
    <source>
        <dbReference type="EMBL" id="RHA43761.1"/>
    </source>
</evidence>